<evidence type="ECO:0000256" key="1">
    <source>
        <dbReference type="SAM" id="MobiDB-lite"/>
    </source>
</evidence>
<keyword evidence="3" id="KW-1185">Reference proteome</keyword>
<evidence type="ECO:0000313" key="3">
    <source>
        <dbReference type="Proteomes" id="UP000041254"/>
    </source>
</evidence>
<accession>A0A0G4F5A7</accession>
<evidence type="ECO:0000313" key="2">
    <source>
        <dbReference type="EMBL" id="CEM07235.1"/>
    </source>
</evidence>
<dbReference type="InParanoid" id="A0A0G4F5A7"/>
<feature type="region of interest" description="Disordered" evidence="1">
    <location>
        <begin position="96"/>
        <end position="133"/>
    </location>
</feature>
<dbReference type="VEuPathDB" id="CryptoDB:Vbra_14440"/>
<proteinExistence type="predicted"/>
<gene>
    <name evidence="2" type="ORF">Vbra_14440</name>
</gene>
<name>A0A0G4F5A7_VITBC</name>
<dbReference type="EMBL" id="CDMY01000376">
    <property type="protein sequence ID" value="CEM07235.1"/>
    <property type="molecule type" value="Genomic_DNA"/>
</dbReference>
<dbReference type="Proteomes" id="UP000041254">
    <property type="component" value="Unassembled WGS sequence"/>
</dbReference>
<protein>
    <submittedName>
        <fullName evidence="2">Uncharacterized protein</fullName>
    </submittedName>
</protein>
<dbReference type="AlphaFoldDB" id="A0A0G4F5A7"/>
<feature type="region of interest" description="Disordered" evidence="1">
    <location>
        <begin position="1"/>
        <end position="20"/>
    </location>
</feature>
<organism evidence="2 3">
    <name type="scientific">Vitrella brassicaformis (strain CCMP3155)</name>
    <dbReference type="NCBI Taxonomy" id="1169540"/>
    <lineage>
        <taxon>Eukaryota</taxon>
        <taxon>Sar</taxon>
        <taxon>Alveolata</taxon>
        <taxon>Colpodellida</taxon>
        <taxon>Vitrellaceae</taxon>
        <taxon>Vitrella</taxon>
    </lineage>
</organism>
<reference evidence="2 3" key="1">
    <citation type="submission" date="2014-11" db="EMBL/GenBank/DDBJ databases">
        <authorList>
            <person name="Zhu J."/>
            <person name="Qi W."/>
            <person name="Song R."/>
        </authorList>
    </citation>
    <scope>NUCLEOTIDE SEQUENCE [LARGE SCALE GENOMIC DNA]</scope>
</reference>
<sequence length="133" mass="14966">MSDSKSDADAALEGKLNDEEGKLEFSGKGIRLGSSRESLYRRWLLSNPHSVLYRVPTELEAYVSDFPLYQPASESPFHIGTGPSPSLLRERRIRKLDNRTRTHTHTKGGGTTAEKHGNVHQQVHERRRSGTAR</sequence>